<dbReference type="Pfam" id="PF07833">
    <property type="entry name" value="Cu_amine_oxidN1"/>
    <property type="match status" value="1"/>
</dbReference>
<dbReference type="PANTHER" id="PTHR30383">
    <property type="entry name" value="THIOESTERASE 1/PROTEASE 1/LYSOPHOSPHOLIPASE L1"/>
    <property type="match status" value="1"/>
</dbReference>
<dbReference type="InterPro" id="IPR036582">
    <property type="entry name" value="Mao_N_sf"/>
</dbReference>
<dbReference type="InterPro" id="IPR012854">
    <property type="entry name" value="Cu_amine_oxidase-like_N"/>
</dbReference>
<dbReference type="EMBL" id="LGTC01000001">
    <property type="protein sequence ID" value="KNY29773.1"/>
    <property type="molecule type" value="Genomic_DNA"/>
</dbReference>
<dbReference type="SUPFAM" id="SSF55383">
    <property type="entry name" value="Copper amine oxidase, domain N"/>
    <property type="match status" value="1"/>
</dbReference>
<proteinExistence type="predicted"/>
<name>A0A0L6JVC8_9FIRM</name>
<protein>
    <submittedName>
        <fullName evidence="4">Copper amine oxidase-like domain-containing protein</fullName>
    </submittedName>
</protein>
<dbReference type="RefSeq" id="WP_036943334.1">
    <property type="nucleotide sequence ID" value="NZ_JQKC01000021.1"/>
</dbReference>
<dbReference type="PANTHER" id="PTHR30383:SF5">
    <property type="entry name" value="SGNH HYDROLASE-TYPE ESTERASE DOMAIN-CONTAINING PROTEIN"/>
    <property type="match status" value="1"/>
</dbReference>
<dbReference type="Gene3D" id="3.30.457.10">
    <property type="entry name" value="Copper amine oxidase-like, N-terminal domain"/>
    <property type="match status" value="1"/>
</dbReference>
<dbReference type="SUPFAM" id="SSF52266">
    <property type="entry name" value="SGNH hydrolase"/>
    <property type="match status" value="1"/>
</dbReference>
<dbReference type="InterPro" id="IPR036514">
    <property type="entry name" value="SGNH_hydro_sf"/>
</dbReference>
<dbReference type="Pfam" id="PF13472">
    <property type="entry name" value="Lipase_GDSL_2"/>
    <property type="match status" value="1"/>
</dbReference>
<dbReference type="eggNOG" id="COG0614">
    <property type="taxonomic scope" value="Bacteria"/>
</dbReference>
<keyword evidence="1" id="KW-0472">Membrane</keyword>
<dbReference type="Proteomes" id="UP000036923">
    <property type="component" value="Unassembled WGS sequence"/>
</dbReference>
<reference evidence="5" key="1">
    <citation type="submission" date="2015-07" db="EMBL/GenBank/DDBJ databases">
        <title>Near-Complete Genome Sequence of the Cellulolytic Bacterium Bacteroides (Pseudobacteroides) cellulosolvens ATCC 35603.</title>
        <authorList>
            <person name="Dassa B."/>
            <person name="Utturkar S.M."/>
            <person name="Klingeman D.M."/>
            <person name="Hurt R.A."/>
            <person name="Keller M."/>
            <person name="Xu J."/>
            <person name="Reddy Y.H.K."/>
            <person name="Borovok I."/>
            <person name="Grinberg I.R."/>
            <person name="Lamed R."/>
            <person name="Zhivin O."/>
            <person name="Bayer E.A."/>
            <person name="Brown S.D."/>
        </authorList>
    </citation>
    <scope>NUCLEOTIDE SEQUENCE [LARGE SCALE GENOMIC DNA]</scope>
    <source>
        <strain evidence="5">DSM 2933</strain>
    </source>
</reference>
<sequence>MSKYIYPLIIILLTATLTITLFNNYKKENPSQKQTKISINGENLSISAPLIFEGDNILAPIEDVAKPLGAVIKSKNQNNISIAKGSTVLEFTSGSKEVGVSGKIEMLPVSIIKSKGSIMVPVRYLAEKLGADVAWDAHSKSILLTIGGKNPIVFFGDSLTENFDLNKYFPEVINKGKSGDTTFGALGRLDKVIMVKPKALFIMLGTNDVWRGFSEDITLANYRHIINIVKIASPKTQIIIQSLPPFGIKVHNFDPNTANTKISSLNKGLQSLAKELNIKFVDIGSLYKDKDGMLDTTHTSDGIHIKLSSYHKWVNAIKKYVISN</sequence>
<keyword evidence="1" id="KW-1133">Transmembrane helix</keyword>
<feature type="domain" description="Copper amine oxidase-like N-terminal" evidence="2">
    <location>
        <begin position="39"/>
        <end position="143"/>
    </location>
</feature>
<organism evidence="4 5">
    <name type="scientific">Pseudobacteroides cellulosolvens ATCC 35603 = DSM 2933</name>
    <dbReference type="NCBI Taxonomy" id="398512"/>
    <lineage>
        <taxon>Bacteria</taxon>
        <taxon>Bacillati</taxon>
        <taxon>Bacillota</taxon>
        <taxon>Clostridia</taxon>
        <taxon>Eubacteriales</taxon>
        <taxon>Oscillospiraceae</taxon>
        <taxon>Pseudobacteroides</taxon>
    </lineage>
</organism>
<evidence type="ECO:0000313" key="4">
    <source>
        <dbReference type="EMBL" id="KNY29773.1"/>
    </source>
</evidence>
<evidence type="ECO:0000259" key="2">
    <source>
        <dbReference type="Pfam" id="PF07833"/>
    </source>
</evidence>
<comment type="caution">
    <text evidence="4">The sequence shown here is derived from an EMBL/GenBank/DDBJ whole genome shotgun (WGS) entry which is preliminary data.</text>
</comment>
<dbReference type="OrthoDB" id="9777593at2"/>
<keyword evidence="1" id="KW-0812">Transmembrane</keyword>
<accession>A0A0L6JVC8</accession>
<dbReference type="eggNOG" id="COG2755">
    <property type="taxonomic scope" value="Bacteria"/>
</dbReference>
<gene>
    <name evidence="4" type="ORF">Bccel_5050</name>
</gene>
<evidence type="ECO:0000256" key="1">
    <source>
        <dbReference type="SAM" id="Phobius"/>
    </source>
</evidence>
<dbReference type="AlphaFoldDB" id="A0A0L6JVC8"/>
<dbReference type="GO" id="GO:0004622">
    <property type="term" value="F:phosphatidylcholine lysophospholipase activity"/>
    <property type="evidence" value="ECO:0007669"/>
    <property type="project" value="TreeGrafter"/>
</dbReference>
<dbReference type="STRING" id="398512.Bccel_5050"/>
<dbReference type="Gene3D" id="3.40.50.1110">
    <property type="entry name" value="SGNH hydrolase"/>
    <property type="match status" value="1"/>
</dbReference>
<evidence type="ECO:0000259" key="3">
    <source>
        <dbReference type="Pfam" id="PF13472"/>
    </source>
</evidence>
<feature type="transmembrane region" description="Helical" evidence="1">
    <location>
        <begin position="6"/>
        <end position="25"/>
    </location>
</feature>
<dbReference type="InterPro" id="IPR013830">
    <property type="entry name" value="SGNH_hydro"/>
</dbReference>
<feature type="domain" description="SGNH hydrolase-type esterase" evidence="3">
    <location>
        <begin position="155"/>
        <end position="304"/>
    </location>
</feature>
<dbReference type="InterPro" id="IPR051532">
    <property type="entry name" value="Ester_Hydrolysis_Enzymes"/>
</dbReference>
<keyword evidence="5" id="KW-1185">Reference proteome</keyword>
<evidence type="ECO:0000313" key="5">
    <source>
        <dbReference type="Proteomes" id="UP000036923"/>
    </source>
</evidence>